<dbReference type="CDD" id="cd07252">
    <property type="entry name" value="BphC1-RGP6_N_like"/>
    <property type="match status" value="1"/>
</dbReference>
<dbReference type="InterPro" id="IPR037523">
    <property type="entry name" value="VOC_core"/>
</dbReference>
<gene>
    <name evidence="2" type="ORF">B30_01490</name>
</gene>
<sequence>MMENTMAIIALGYLGVRSDKLDDWGDFAGKLLGMQKIDRGGKALAFRMDDKVQRLLVSDEPGETLAFLGFEVAACEDLQAYAARLDAAGVAVAMATKELADRRFVEDMIWFKDPGGNRVELFYKPMIATDPFVPGRPIDGFMTGPLGMGHAVLHVKDIDVMMPFYRDLLDFHVSDYGLEPYGLYFFHLNNRHHSFAMVGSGQLGFHHFMVEFQNLDDLGQGYDLAQMEEGRVAYTLGRHTNDYMTSYYAHSPSGFFVENGWGGRLIEPETWEPHETHDGPSFWGHERLYLTEDTGRKRLRDMRLDAAARGRRAPPVADCPWLFGELTKQGK</sequence>
<keyword evidence="3" id="KW-1185">Reference proteome</keyword>
<feature type="domain" description="VOC" evidence="1">
    <location>
        <begin position="147"/>
        <end position="262"/>
    </location>
</feature>
<dbReference type="Proteomes" id="UP000006762">
    <property type="component" value="Unassembled WGS sequence"/>
</dbReference>
<keyword evidence="2" id="KW-0560">Oxidoreductase</keyword>
<evidence type="ECO:0000313" key="3">
    <source>
        <dbReference type="Proteomes" id="UP000006762"/>
    </source>
</evidence>
<dbReference type="STRING" id="1208323.B30_01490"/>
<comment type="caution">
    <text evidence="2">The sequence shown here is derived from an EMBL/GenBank/DDBJ whole genome shotgun (WGS) entry which is preliminary data.</text>
</comment>
<dbReference type="AlphaFoldDB" id="K2JGR0"/>
<dbReference type="GO" id="GO:0051213">
    <property type="term" value="F:dioxygenase activity"/>
    <property type="evidence" value="ECO:0007669"/>
    <property type="project" value="UniProtKB-KW"/>
</dbReference>
<organism evidence="2 3">
    <name type="scientific">Celeribacter baekdonensis B30</name>
    <dbReference type="NCBI Taxonomy" id="1208323"/>
    <lineage>
        <taxon>Bacteria</taxon>
        <taxon>Pseudomonadati</taxon>
        <taxon>Pseudomonadota</taxon>
        <taxon>Alphaproteobacteria</taxon>
        <taxon>Rhodobacterales</taxon>
        <taxon>Roseobacteraceae</taxon>
        <taxon>Celeribacter</taxon>
    </lineage>
</organism>
<proteinExistence type="predicted"/>
<evidence type="ECO:0000259" key="1">
    <source>
        <dbReference type="PROSITE" id="PS51819"/>
    </source>
</evidence>
<dbReference type="SUPFAM" id="SSF54593">
    <property type="entry name" value="Glyoxalase/Bleomycin resistance protein/Dihydroxybiphenyl dioxygenase"/>
    <property type="match status" value="1"/>
</dbReference>
<dbReference type="eggNOG" id="COG0346">
    <property type="taxonomic scope" value="Bacteria"/>
</dbReference>
<dbReference type="Pfam" id="PF22632">
    <property type="entry name" value="BphC_D1"/>
    <property type="match status" value="1"/>
</dbReference>
<dbReference type="Gene3D" id="3.10.180.10">
    <property type="entry name" value="2,3-Dihydroxybiphenyl 1,2-Dioxygenase, domain 1"/>
    <property type="match status" value="2"/>
</dbReference>
<dbReference type="InterPro" id="IPR029068">
    <property type="entry name" value="Glyas_Bleomycin-R_OHBP_Dase"/>
</dbReference>
<evidence type="ECO:0000313" key="2">
    <source>
        <dbReference type="EMBL" id="EKE74358.1"/>
    </source>
</evidence>
<reference evidence="2 3" key="1">
    <citation type="submission" date="2012-09" db="EMBL/GenBank/DDBJ databases">
        <title>Celeribacter baekdonensis B30 Genome Sequencing.</title>
        <authorList>
            <person name="Wang W."/>
        </authorList>
    </citation>
    <scope>NUCLEOTIDE SEQUENCE [LARGE SCALE GENOMIC DNA]</scope>
    <source>
        <strain evidence="2 3">B30</strain>
    </source>
</reference>
<keyword evidence="2" id="KW-0223">Dioxygenase</keyword>
<dbReference type="EMBL" id="AMRK01000001">
    <property type="protein sequence ID" value="EKE74358.1"/>
    <property type="molecule type" value="Genomic_DNA"/>
</dbReference>
<name>K2JGR0_9RHOB</name>
<dbReference type="PATRIC" id="fig|1208323.3.peg.307"/>
<dbReference type="InterPro" id="IPR004360">
    <property type="entry name" value="Glyas_Fos-R_dOase_dom"/>
</dbReference>
<dbReference type="PROSITE" id="PS51819">
    <property type="entry name" value="VOC"/>
    <property type="match status" value="2"/>
</dbReference>
<accession>K2JGR0</accession>
<feature type="domain" description="VOC" evidence="1">
    <location>
        <begin position="10"/>
        <end position="124"/>
    </location>
</feature>
<dbReference type="Pfam" id="PF00903">
    <property type="entry name" value="Glyoxalase"/>
    <property type="match status" value="1"/>
</dbReference>
<protein>
    <submittedName>
        <fullName evidence="2">Biphenyl-2,3-diol 1,2-dioxygenase</fullName>
    </submittedName>
</protein>